<comment type="caution">
    <text evidence="7">The sequence shown here is derived from an EMBL/GenBank/DDBJ whole genome shotgun (WGS) entry which is preliminary data.</text>
</comment>
<dbReference type="GO" id="GO:0000977">
    <property type="term" value="F:RNA polymerase II transcription regulatory region sequence-specific DNA binding"/>
    <property type="evidence" value="ECO:0007669"/>
    <property type="project" value="TreeGrafter"/>
</dbReference>
<dbReference type="PANTHER" id="PTHR24409">
    <property type="entry name" value="ZINC FINGER PROTEIN 142"/>
    <property type="match status" value="1"/>
</dbReference>
<accession>A0A8H6CTH3</accession>
<gene>
    <name evidence="7" type="ORF">HO173_011598</name>
</gene>
<dbReference type="SMART" id="SM00355">
    <property type="entry name" value="ZnF_C2H2"/>
    <property type="match status" value="4"/>
</dbReference>
<evidence type="ECO:0000256" key="3">
    <source>
        <dbReference type="ARBA" id="ARBA00022771"/>
    </source>
</evidence>
<reference evidence="7 8" key="1">
    <citation type="journal article" date="2020" name="Genomics">
        <title>Complete, high-quality genomes from long-read metagenomic sequencing of two wolf lichen thalli reveals enigmatic genome architecture.</title>
        <authorList>
            <person name="McKenzie S.K."/>
            <person name="Walston R.F."/>
            <person name="Allen J.L."/>
        </authorList>
    </citation>
    <scope>NUCLEOTIDE SEQUENCE [LARGE SCALE GENOMIC DNA]</scope>
    <source>
        <strain evidence="7">WasteWater2</strain>
    </source>
</reference>
<feature type="domain" description="C2H2-type" evidence="6">
    <location>
        <begin position="129"/>
        <end position="158"/>
    </location>
</feature>
<dbReference type="AlphaFoldDB" id="A0A8H6CTH3"/>
<evidence type="ECO:0000256" key="5">
    <source>
        <dbReference type="PROSITE-ProRule" id="PRU00042"/>
    </source>
</evidence>
<evidence type="ECO:0000256" key="1">
    <source>
        <dbReference type="ARBA" id="ARBA00022723"/>
    </source>
</evidence>
<dbReference type="EMBL" id="JACCJC010000074">
    <property type="protein sequence ID" value="KAF6228751.1"/>
    <property type="molecule type" value="Genomic_DNA"/>
</dbReference>
<dbReference type="GeneID" id="59293240"/>
<keyword evidence="8" id="KW-1185">Reference proteome</keyword>
<dbReference type="OrthoDB" id="6077919at2759"/>
<dbReference type="RefSeq" id="XP_037159566.1">
    <property type="nucleotide sequence ID" value="XM_037313478.1"/>
</dbReference>
<evidence type="ECO:0000259" key="6">
    <source>
        <dbReference type="PROSITE" id="PS50157"/>
    </source>
</evidence>
<dbReference type="SUPFAM" id="SSF57667">
    <property type="entry name" value="beta-beta-alpha zinc fingers"/>
    <property type="match status" value="1"/>
</dbReference>
<dbReference type="InterPro" id="IPR013087">
    <property type="entry name" value="Znf_C2H2_type"/>
</dbReference>
<evidence type="ECO:0000256" key="2">
    <source>
        <dbReference type="ARBA" id="ARBA00022737"/>
    </source>
</evidence>
<dbReference type="GO" id="GO:0008270">
    <property type="term" value="F:zinc ion binding"/>
    <property type="evidence" value="ECO:0007669"/>
    <property type="project" value="UniProtKB-KW"/>
</dbReference>
<dbReference type="InterPro" id="IPR022755">
    <property type="entry name" value="Znf_C2H2_jaz"/>
</dbReference>
<organism evidence="7 8">
    <name type="scientific">Letharia columbiana</name>
    <dbReference type="NCBI Taxonomy" id="112416"/>
    <lineage>
        <taxon>Eukaryota</taxon>
        <taxon>Fungi</taxon>
        <taxon>Dikarya</taxon>
        <taxon>Ascomycota</taxon>
        <taxon>Pezizomycotina</taxon>
        <taxon>Lecanoromycetes</taxon>
        <taxon>OSLEUM clade</taxon>
        <taxon>Lecanoromycetidae</taxon>
        <taxon>Lecanorales</taxon>
        <taxon>Lecanorineae</taxon>
        <taxon>Parmeliaceae</taxon>
        <taxon>Letharia</taxon>
    </lineage>
</organism>
<feature type="domain" description="C2H2-type" evidence="6">
    <location>
        <begin position="29"/>
        <end position="58"/>
    </location>
</feature>
<dbReference type="PROSITE" id="PS00028">
    <property type="entry name" value="ZINC_FINGER_C2H2_1"/>
    <property type="match status" value="3"/>
</dbReference>
<protein>
    <recommendedName>
        <fullName evidence="6">C2H2-type domain-containing protein</fullName>
    </recommendedName>
</protein>
<evidence type="ECO:0000313" key="7">
    <source>
        <dbReference type="EMBL" id="KAF6228751.1"/>
    </source>
</evidence>
<name>A0A8H6CTH3_9LECA</name>
<dbReference type="PANTHER" id="PTHR24409:SF356">
    <property type="entry name" value="C2H2 FINGER DOMAIN TRANSCRIPTION FACTOR (EUROFUNG)"/>
    <property type="match status" value="1"/>
</dbReference>
<dbReference type="PROSITE" id="PS50157">
    <property type="entry name" value="ZINC_FINGER_C2H2_2"/>
    <property type="match status" value="2"/>
</dbReference>
<dbReference type="Gene3D" id="3.30.160.60">
    <property type="entry name" value="Classic Zinc Finger"/>
    <property type="match status" value="2"/>
</dbReference>
<keyword evidence="2" id="KW-0677">Repeat</keyword>
<proteinExistence type="predicted"/>
<keyword evidence="3 5" id="KW-0863">Zinc-finger</keyword>
<evidence type="ECO:0000313" key="8">
    <source>
        <dbReference type="Proteomes" id="UP000578531"/>
    </source>
</evidence>
<keyword evidence="4" id="KW-0862">Zinc</keyword>
<dbReference type="GO" id="GO:0005634">
    <property type="term" value="C:nucleus"/>
    <property type="evidence" value="ECO:0007669"/>
    <property type="project" value="TreeGrafter"/>
</dbReference>
<dbReference type="InterPro" id="IPR036236">
    <property type="entry name" value="Znf_C2H2_sf"/>
</dbReference>
<keyword evidence="1" id="KW-0479">Metal-binding</keyword>
<dbReference type="GO" id="GO:0000981">
    <property type="term" value="F:DNA-binding transcription factor activity, RNA polymerase II-specific"/>
    <property type="evidence" value="ECO:0007669"/>
    <property type="project" value="TreeGrafter"/>
</dbReference>
<dbReference type="Proteomes" id="UP000578531">
    <property type="component" value="Unassembled WGS sequence"/>
</dbReference>
<sequence length="249" mass="28317">MWECDTCTRTFNSLKASEQHMNARGHWEHYCTPCRRMFDNGNNLRMHLNSRTHRGANVSCPFCQRAFTSASGVSHHLEAGSCPNARCVNRESIFHTLRQRDRNGIITNNLLEWHGETWTTENAWNGHAYQCYLCRRGFTATGDLDRHLKSPAHMQEIYHCPNKVRCGSQFKTLAGMFNHLESESCGFIKFSGVQSNSKDATKLAVGNIEREAEREVILFRLKTKGETARLKDNTNVKEKGSGFKAGLST</sequence>
<dbReference type="Pfam" id="PF12171">
    <property type="entry name" value="zf-C2H2_jaz"/>
    <property type="match status" value="1"/>
</dbReference>
<evidence type="ECO:0000256" key="4">
    <source>
        <dbReference type="ARBA" id="ARBA00022833"/>
    </source>
</evidence>